<accession>A0A291B883</accession>
<dbReference type="EMBL" id="CP020660">
    <property type="protein sequence ID" value="ATF09200.1"/>
    <property type="molecule type" value="Genomic_DNA"/>
</dbReference>
<dbReference type="Pfam" id="PF02050">
    <property type="entry name" value="FliJ"/>
    <property type="match status" value="1"/>
</dbReference>
<dbReference type="PANTHER" id="PTHR38786">
    <property type="entry name" value="FLAGELLAR FLIJ PROTEIN"/>
    <property type="match status" value="1"/>
</dbReference>
<keyword evidence="11" id="KW-0969">Cilium</keyword>
<keyword evidence="4" id="KW-0813">Transport</keyword>
<gene>
    <name evidence="11" type="ORF">BTN50_0684</name>
</gene>
<keyword evidence="12" id="KW-1185">Reference proteome</keyword>
<dbReference type="GO" id="GO:0071973">
    <property type="term" value="P:bacterial-type flagellum-dependent cell motility"/>
    <property type="evidence" value="ECO:0007669"/>
    <property type="project" value="InterPro"/>
</dbReference>
<evidence type="ECO:0000256" key="1">
    <source>
        <dbReference type="ARBA" id="ARBA00004413"/>
    </source>
</evidence>
<dbReference type="OrthoDB" id="7063004at2"/>
<dbReference type="Gene3D" id="1.10.287.1700">
    <property type="match status" value="1"/>
</dbReference>
<dbReference type="RefSeq" id="WP_096618959.1">
    <property type="nucleotide sequence ID" value="NZ_CP020660.1"/>
</dbReference>
<dbReference type="GO" id="GO:0015031">
    <property type="term" value="P:protein transport"/>
    <property type="evidence" value="ECO:0007669"/>
    <property type="project" value="UniProtKB-KW"/>
</dbReference>
<keyword evidence="9" id="KW-0472">Membrane</keyword>
<dbReference type="InterPro" id="IPR052570">
    <property type="entry name" value="FliJ"/>
</dbReference>
<keyword evidence="5" id="KW-1003">Cell membrane</keyword>
<protein>
    <recommendedName>
        <fullName evidence="3">Flagellar FliJ protein</fullName>
    </recommendedName>
</protein>
<organism evidence="11 12">
    <name type="scientific">Candidatus Enterovibrio altilux</name>
    <dbReference type="NCBI Taxonomy" id="1927128"/>
    <lineage>
        <taxon>Bacteria</taxon>
        <taxon>Pseudomonadati</taxon>
        <taxon>Pseudomonadota</taxon>
        <taxon>Gammaproteobacteria</taxon>
        <taxon>Vibrionales</taxon>
        <taxon>Vibrionaceae</taxon>
        <taxon>Enterovibrio</taxon>
    </lineage>
</organism>
<evidence type="ECO:0000256" key="8">
    <source>
        <dbReference type="ARBA" id="ARBA00022927"/>
    </source>
</evidence>
<comment type="similarity">
    <text evidence="2">Belongs to the FliJ family.</text>
</comment>
<keyword evidence="7" id="KW-1005">Bacterial flagellum biogenesis</keyword>
<evidence type="ECO:0000256" key="10">
    <source>
        <dbReference type="ARBA" id="ARBA00023225"/>
    </source>
</evidence>
<dbReference type="GO" id="GO:0006935">
    <property type="term" value="P:chemotaxis"/>
    <property type="evidence" value="ECO:0007669"/>
    <property type="project" value="UniProtKB-KW"/>
</dbReference>
<proteinExistence type="inferred from homology"/>
<evidence type="ECO:0000256" key="5">
    <source>
        <dbReference type="ARBA" id="ARBA00022475"/>
    </source>
</evidence>
<dbReference type="GO" id="GO:0044781">
    <property type="term" value="P:bacterial-type flagellum organization"/>
    <property type="evidence" value="ECO:0007669"/>
    <property type="project" value="UniProtKB-KW"/>
</dbReference>
<evidence type="ECO:0000313" key="11">
    <source>
        <dbReference type="EMBL" id="ATF09200.1"/>
    </source>
</evidence>
<dbReference type="Proteomes" id="UP000218160">
    <property type="component" value="Chromosome 1"/>
</dbReference>
<keyword evidence="11" id="KW-0282">Flagellum</keyword>
<evidence type="ECO:0000256" key="9">
    <source>
        <dbReference type="ARBA" id="ARBA00023136"/>
    </source>
</evidence>
<evidence type="ECO:0000256" key="7">
    <source>
        <dbReference type="ARBA" id="ARBA00022795"/>
    </source>
</evidence>
<keyword evidence="6" id="KW-0145">Chemotaxis</keyword>
<evidence type="ECO:0000256" key="4">
    <source>
        <dbReference type="ARBA" id="ARBA00022448"/>
    </source>
</evidence>
<evidence type="ECO:0000256" key="3">
    <source>
        <dbReference type="ARBA" id="ARBA00020392"/>
    </source>
</evidence>
<keyword evidence="8" id="KW-0653">Protein transport</keyword>
<evidence type="ECO:0000313" key="12">
    <source>
        <dbReference type="Proteomes" id="UP000218160"/>
    </source>
</evidence>
<dbReference type="AlphaFoldDB" id="A0A291B883"/>
<dbReference type="KEGG" id="elux:BTN50_0684"/>
<dbReference type="GO" id="GO:0005886">
    <property type="term" value="C:plasma membrane"/>
    <property type="evidence" value="ECO:0007669"/>
    <property type="project" value="UniProtKB-SubCell"/>
</dbReference>
<evidence type="ECO:0000256" key="6">
    <source>
        <dbReference type="ARBA" id="ARBA00022500"/>
    </source>
</evidence>
<evidence type="ECO:0000256" key="2">
    <source>
        <dbReference type="ARBA" id="ARBA00010004"/>
    </source>
</evidence>
<keyword evidence="10" id="KW-1006">Bacterial flagellum protein export</keyword>
<sequence>MSYNAMALLLKQAKFLEHKAHLALVLAQQESRGYCAQLEQIEQYRLDYSRQMTERGTQGLSANSFSYLNRFIFQLDETLAKQRQAAINFEDNIERCQEYWQQCRQETRSLDWLIKKRQKYAKIHAEKLEQKQMDEFAALSFIRQQRSLY</sequence>
<dbReference type="NCBIfam" id="TIGR02473">
    <property type="entry name" value="flagell_FliJ"/>
    <property type="match status" value="1"/>
</dbReference>
<reference evidence="12" key="1">
    <citation type="submission" date="2017-04" db="EMBL/GenBank/DDBJ databases">
        <title>Genome evolution of the luminous symbionts of deep sea anglerfish.</title>
        <authorList>
            <person name="Hendry T.A."/>
        </authorList>
    </citation>
    <scope>NUCLEOTIDE SEQUENCE [LARGE SCALE GENOMIC DNA]</scope>
</reference>
<name>A0A291B883_9GAMM</name>
<comment type="subcellular location">
    <subcellularLocation>
        <location evidence="1">Cell membrane</location>
        <topology evidence="1">Peripheral membrane protein</topology>
        <orientation evidence="1">Cytoplasmic side</orientation>
    </subcellularLocation>
</comment>
<dbReference type="GO" id="GO:0009288">
    <property type="term" value="C:bacterial-type flagellum"/>
    <property type="evidence" value="ECO:0007669"/>
    <property type="project" value="InterPro"/>
</dbReference>
<keyword evidence="11" id="KW-0966">Cell projection</keyword>
<dbReference type="InterPro" id="IPR012823">
    <property type="entry name" value="Flagell_FliJ"/>
</dbReference>
<dbReference type="PANTHER" id="PTHR38786:SF1">
    <property type="entry name" value="FLAGELLAR FLIJ PROTEIN"/>
    <property type="match status" value="1"/>
</dbReference>
<dbReference type="InterPro" id="IPR053716">
    <property type="entry name" value="Flag_assembly_chemotaxis_eff"/>
</dbReference>